<dbReference type="GO" id="GO:0030170">
    <property type="term" value="F:pyridoxal phosphate binding"/>
    <property type="evidence" value="ECO:0007669"/>
    <property type="project" value="UniProtKB-UniRule"/>
</dbReference>
<feature type="active site" description="Proton acceptor; specific for D-alanine" evidence="5">
    <location>
        <position position="40"/>
    </location>
</feature>
<comment type="caution">
    <text evidence="9">The sequence shown here is derived from an EMBL/GenBank/DDBJ whole genome shotgun (WGS) entry which is preliminary data.</text>
</comment>
<evidence type="ECO:0000256" key="4">
    <source>
        <dbReference type="ARBA" id="ARBA00023235"/>
    </source>
</evidence>
<sequence>MAVAFARGTEAYVELDAIVDNLALFRQRVGPDVAIMAIVKANAYGHGAVQVARTVLSQGADWLGVATAEEGQELREAQLTAPILVLGGSSREQMGIALAHNLDVTVFDRAGWEDITGLAREFKVRPRVHLKVDTGMNRIGVRPEEVTNDWIRRLSGSEVVWAGLMSHLAESDALSDVVTRDQLAVFLDVVERIRTSGVQGPQMLHLANSAATLRYPGTHFNMVRVGIGLYGGLPYDGAPALRPAMTLTSRVTMVKQVPAGTRIGYGGRYVTARPSTIATVAVGYADGYRRALSNRAEVLIQGQRCPVVGAISMDQTTVLVPSQVPVKVKDRVVLIGRDGGNVITVEEVAKWAQTIHYEVMTGISARVPRFYSR</sequence>
<dbReference type="AlphaFoldDB" id="A0A2T2WMR1"/>
<evidence type="ECO:0000313" key="9">
    <source>
        <dbReference type="EMBL" id="PSR23524.1"/>
    </source>
</evidence>
<feature type="binding site" evidence="5 7">
    <location>
        <position position="138"/>
    </location>
    <ligand>
        <name>substrate</name>
    </ligand>
</feature>
<evidence type="ECO:0000256" key="5">
    <source>
        <dbReference type="HAMAP-Rule" id="MF_01201"/>
    </source>
</evidence>
<comment type="pathway">
    <text evidence="5">Amino-acid biosynthesis; D-alanine biosynthesis; D-alanine from L-alanine: step 1/1.</text>
</comment>
<keyword evidence="4 5" id="KW-0413">Isomerase</keyword>
<gene>
    <name evidence="9" type="primary">alr</name>
    <name evidence="9" type="ORF">C7B45_03015</name>
</gene>
<dbReference type="InterPro" id="IPR000821">
    <property type="entry name" value="Ala_racemase"/>
</dbReference>
<dbReference type="SUPFAM" id="SSF51419">
    <property type="entry name" value="PLP-binding barrel"/>
    <property type="match status" value="1"/>
</dbReference>
<evidence type="ECO:0000256" key="7">
    <source>
        <dbReference type="PIRSR" id="PIRSR600821-52"/>
    </source>
</evidence>
<dbReference type="GO" id="GO:0008784">
    <property type="term" value="F:alanine racemase activity"/>
    <property type="evidence" value="ECO:0007669"/>
    <property type="project" value="UniProtKB-UniRule"/>
</dbReference>
<evidence type="ECO:0000256" key="6">
    <source>
        <dbReference type="PIRSR" id="PIRSR600821-50"/>
    </source>
</evidence>
<dbReference type="UniPathway" id="UPA00042">
    <property type="reaction ID" value="UER00497"/>
</dbReference>
<comment type="similarity">
    <text evidence="5">Belongs to the alanine racemase family.</text>
</comment>
<dbReference type="Proteomes" id="UP000241848">
    <property type="component" value="Unassembled WGS sequence"/>
</dbReference>
<dbReference type="PRINTS" id="PR00992">
    <property type="entry name" value="ALARACEMASE"/>
</dbReference>
<feature type="binding site" evidence="5 7">
    <location>
        <position position="313"/>
    </location>
    <ligand>
        <name>substrate</name>
    </ligand>
</feature>
<evidence type="ECO:0000313" key="10">
    <source>
        <dbReference type="Proteomes" id="UP000241848"/>
    </source>
</evidence>
<proteinExistence type="inferred from homology"/>
<dbReference type="InterPro" id="IPR009006">
    <property type="entry name" value="Ala_racemase/Decarboxylase_C"/>
</dbReference>
<dbReference type="GO" id="GO:0005829">
    <property type="term" value="C:cytosol"/>
    <property type="evidence" value="ECO:0007669"/>
    <property type="project" value="TreeGrafter"/>
</dbReference>
<dbReference type="SMART" id="SM01005">
    <property type="entry name" value="Ala_racemase_C"/>
    <property type="match status" value="1"/>
</dbReference>
<dbReference type="Pfam" id="PF01168">
    <property type="entry name" value="Ala_racemase_N"/>
    <property type="match status" value="1"/>
</dbReference>
<dbReference type="Gene3D" id="3.20.20.10">
    <property type="entry name" value="Alanine racemase"/>
    <property type="match status" value="1"/>
</dbReference>
<dbReference type="NCBIfam" id="TIGR00492">
    <property type="entry name" value="alr"/>
    <property type="match status" value="1"/>
</dbReference>
<dbReference type="EMBL" id="PXYV01000005">
    <property type="protein sequence ID" value="PSR23524.1"/>
    <property type="molecule type" value="Genomic_DNA"/>
</dbReference>
<evidence type="ECO:0000259" key="8">
    <source>
        <dbReference type="SMART" id="SM01005"/>
    </source>
</evidence>
<organism evidence="9 10">
    <name type="scientific">Sulfobacillus acidophilus</name>
    <dbReference type="NCBI Taxonomy" id="53633"/>
    <lineage>
        <taxon>Bacteria</taxon>
        <taxon>Bacillati</taxon>
        <taxon>Bacillota</taxon>
        <taxon>Clostridia</taxon>
        <taxon>Eubacteriales</taxon>
        <taxon>Clostridiales Family XVII. Incertae Sedis</taxon>
        <taxon>Sulfobacillus</taxon>
    </lineage>
</organism>
<evidence type="ECO:0000256" key="2">
    <source>
        <dbReference type="ARBA" id="ARBA00001933"/>
    </source>
</evidence>
<comment type="cofactor">
    <cofactor evidence="2 5 6">
        <name>pyridoxal 5'-phosphate</name>
        <dbReference type="ChEBI" id="CHEBI:597326"/>
    </cofactor>
</comment>
<dbReference type="GO" id="GO:0030632">
    <property type="term" value="P:D-alanine biosynthetic process"/>
    <property type="evidence" value="ECO:0007669"/>
    <property type="project" value="UniProtKB-UniRule"/>
</dbReference>
<dbReference type="Gene3D" id="2.40.37.10">
    <property type="entry name" value="Lyase, Ornithine Decarboxylase, Chain A, domain 1"/>
    <property type="match status" value="1"/>
</dbReference>
<dbReference type="InterPro" id="IPR011079">
    <property type="entry name" value="Ala_racemase_C"/>
</dbReference>
<evidence type="ECO:0000256" key="1">
    <source>
        <dbReference type="ARBA" id="ARBA00000316"/>
    </source>
</evidence>
<comment type="catalytic activity">
    <reaction evidence="1 5">
        <text>L-alanine = D-alanine</text>
        <dbReference type="Rhea" id="RHEA:20249"/>
        <dbReference type="ChEBI" id="CHEBI:57416"/>
        <dbReference type="ChEBI" id="CHEBI:57972"/>
        <dbReference type="EC" id="5.1.1.1"/>
    </reaction>
</comment>
<comment type="function">
    <text evidence="5">Catalyzes the interconversion of L-alanine and D-alanine. May also act on other amino acids.</text>
</comment>
<protein>
    <recommendedName>
        <fullName evidence="5">Alanine racemase</fullName>
        <ecNumber evidence="5">5.1.1.1</ecNumber>
    </recommendedName>
</protein>
<dbReference type="PROSITE" id="PS00395">
    <property type="entry name" value="ALANINE_RACEMASE"/>
    <property type="match status" value="1"/>
</dbReference>
<feature type="modified residue" description="N6-(pyridoxal phosphate)lysine" evidence="5 6">
    <location>
        <position position="40"/>
    </location>
</feature>
<dbReference type="PANTHER" id="PTHR30511">
    <property type="entry name" value="ALANINE RACEMASE"/>
    <property type="match status" value="1"/>
</dbReference>
<dbReference type="InterPro" id="IPR020622">
    <property type="entry name" value="Ala_racemase_pyridoxalP-BS"/>
</dbReference>
<evidence type="ECO:0000256" key="3">
    <source>
        <dbReference type="ARBA" id="ARBA00022898"/>
    </source>
</evidence>
<accession>A0A2T2WMR1</accession>
<feature type="active site" description="Proton acceptor; specific for L-alanine" evidence="5">
    <location>
        <position position="265"/>
    </location>
</feature>
<dbReference type="CDD" id="cd00430">
    <property type="entry name" value="PLPDE_III_AR"/>
    <property type="match status" value="1"/>
</dbReference>
<dbReference type="PANTHER" id="PTHR30511:SF0">
    <property type="entry name" value="ALANINE RACEMASE, CATABOLIC-RELATED"/>
    <property type="match status" value="1"/>
</dbReference>
<dbReference type="InterPro" id="IPR029066">
    <property type="entry name" value="PLP-binding_barrel"/>
</dbReference>
<dbReference type="EC" id="5.1.1.1" evidence="5"/>
<dbReference type="InterPro" id="IPR001608">
    <property type="entry name" value="Ala_racemase_N"/>
</dbReference>
<keyword evidence="3 5" id="KW-0663">Pyridoxal phosphate</keyword>
<dbReference type="FunFam" id="3.20.20.10:FF:000002">
    <property type="entry name" value="Alanine racemase"/>
    <property type="match status" value="1"/>
</dbReference>
<dbReference type="Pfam" id="PF00842">
    <property type="entry name" value="Ala_racemase_C"/>
    <property type="match status" value="1"/>
</dbReference>
<feature type="domain" description="Alanine racemase C-terminal" evidence="8">
    <location>
        <begin position="244"/>
        <end position="372"/>
    </location>
</feature>
<dbReference type="HAMAP" id="MF_01201">
    <property type="entry name" value="Ala_racemase"/>
    <property type="match status" value="1"/>
</dbReference>
<name>A0A2T2WMR1_9FIRM</name>
<dbReference type="SUPFAM" id="SSF50621">
    <property type="entry name" value="Alanine racemase C-terminal domain-like"/>
    <property type="match status" value="1"/>
</dbReference>
<dbReference type="FunFam" id="2.40.37.10:FF:000006">
    <property type="entry name" value="Alanine racemase"/>
    <property type="match status" value="1"/>
</dbReference>
<reference evidence="9 10" key="1">
    <citation type="journal article" date="2014" name="BMC Genomics">
        <title>Comparison of environmental and isolate Sulfobacillus genomes reveals diverse carbon, sulfur, nitrogen, and hydrogen metabolisms.</title>
        <authorList>
            <person name="Justice N.B."/>
            <person name="Norman A."/>
            <person name="Brown C.T."/>
            <person name="Singh A."/>
            <person name="Thomas B.C."/>
            <person name="Banfield J.F."/>
        </authorList>
    </citation>
    <scope>NUCLEOTIDE SEQUENCE [LARGE SCALE GENOMIC DNA]</scope>
    <source>
        <strain evidence="9">AMDSBA3</strain>
    </source>
</reference>